<gene>
    <name evidence="1" type="ORF">EBO34_05755</name>
</gene>
<dbReference type="OrthoDB" id="9774199at2"/>
<proteinExistence type="predicted"/>
<protein>
    <submittedName>
        <fullName evidence="1">Uncharacterized protein</fullName>
    </submittedName>
</protein>
<dbReference type="Proteomes" id="UP000278746">
    <property type="component" value="Unassembled WGS sequence"/>
</dbReference>
<comment type="caution">
    <text evidence="1">The sequence shown here is derived from an EMBL/GenBank/DDBJ whole genome shotgun (WGS) entry which is preliminary data.</text>
</comment>
<dbReference type="EMBL" id="RHIB01000001">
    <property type="protein sequence ID" value="RNA69442.1"/>
    <property type="molecule type" value="Genomic_DNA"/>
</dbReference>
<organism evidence="1 2">
    <name type="scientific">Alteribacter keqinensis</name>
    <dbReference type="NCBI Taxonomy" id="2483800"/>
    <lineage>
        <taxon>Bacteria</taxon>
        <taxon>Bacillati</taxon>
        <taxon>Bacillota</taxon>
        <taxon>Bacilli</taxon>
        <taxon>Bacillales</taxon>
        <taxon>Bacillaceae</taxon>
        <taxon>Alteribacter</taxon>
    </lineage>
</organism>
<sequence length="247" mass="28518">MGNREALLTSLPEDSFNETEALDIYTVTATKVYLRLDERSKRRHMPFCFFRLRELFNKYDRIWVHAVPVPDSALLQGRQSALFFTEALLNNLARQAGCELIFLTHRHQPSLKSTDRLPGSADSVQCMHLATKDDARVLAEHYAHWLPKIIGVTTSFTDNHFSISLFGVPVLEMTTVVYCRELASFRLTGGLLFRRSQNPPAYFHFLADESRLYTALIHFSPALWWPLYRISQGPIHKMVMHAYRCNL</sequence>
<keyword evidence="2" id="KW-1185">Reference proteome</keyword>
<evidence type="ECO:0000313" key="2">
    <source>
        <dbReference type="Proteomes" id="UP000278746"/>
    </source>
</evidence>
<accession>A0A3M7TX15</accession>
<evidence type="ECO:0000313" key="1">
    <source>
        <dbReference type="EMBL" id="RNA69442.1"/>
    </source>
</evidence>
<reference evidence="1 2" key="1">
    <citation type="submission" date="2018-10" db="EMBL/GenBank/DDBJ databases">
        <title>Bacillus Keqinensis sp. nov., a moderately halophilic bacterium isolated from a saline-alkaline lake.</title>
        <authorList>
            <person name="Wang H."/>
        </authorList>
    </citation>
    <scope>NUCLEOTIDE SEQUENCE [LARGE SCALE GENOMIC DNA]</scope>
    <source>
        <strain evidence="1 2">KQ-3</strain>
    </source>
</reference>
<dbReference type="AlphaFoldDB" id="A0A3M7TX15"/>
<name>A0A3M7TX15_9BACI</name>
<dbReference type="RefSeq" id="WP_122896962.1">
    <property type="nucleotide sequence ID" value="NZ_RHIB01000001.1"/>
</dbReference>